<dbReference type="AlphaFoldDB" id="A0A8E2LES9"/>
<reference evidence="1 2" key="1">
    <citation type="submission" date="2017-01" db="EMBL/GenBank/DDBJ databases">
        <title>Draft genome sequence of Bacillus oleronius.</title>
        <authorList>
            <person name="Allam M."/>
        </authorList>
    </citation>
    <scope>NUCLEOTIDE SEQUENCE [LARGE SCALE GENOMIC DNA]</scope>
    <source>
        <strain evidence="1 2">DSM 9356</strain>
    </source>
</reference>
<comment type="caution">
    <text evidence="1">The sequence shown here is derived from an EMBL/GenBank/DDBJ whole genome shotgun (WGS) entry which is preliminary data.</text>
</comment>
<dbReference type="EMBL" id="MTLA01000053">
    <property type="protein sequence ID" value="OOP69460.1"/>
    <property type="molecule type" value="Genomic_DNA"/>
</dbReference>
<dbReference type="InterPro" id="IPR003501">
    <property type="entry name" value="PTS_EIIB_2/3"/>
</dbReference>
<protein>
    <submittedName>
        <fullName evidence="1">PTS fructose transporter subunit IIB</fullName>
    </submittedName>
</protein>
<name>A0A8E2LES9_9BACI</name>
<dbReference type="Gene3D" id="3.40.50.2300">
    <property type="match status" value="1"/>
</dbReference>
<evidence type="ECO:0000313" key="1">
    <source>
        <dbReference type="EMBL" id="OOP69460.1"/>
    </source>
</evidence>
<dbReference type="Proteomes" id="UP000189761">
    <property type="component" value="Unassembled WGS sequence"/>
</dbReference>
<organism evidence="1 2">
    <name type="scientific">Heyndrickxia oleronia</name>
    <dbReference type="NCBI Taxonomy" id="38875"/>
    <lineage>
        <taxon>Bacteria</taxon>
        <taxon>Bacillati</taxon>
        <taxon>Bacillota</taxon>
        <taxon>Bacilli</taxon>
        <taxon>Bacillales</taxon>
        <taxon>Bacillaceae</taxon>
        <taxon>Heyndrickxia</taxon>
    </lineage>
</organism>
<dbReference type="SUPFAM" id="SSF52794">
    <property type="entry name" value="PTS system IIB component-like"/>
    <property type="match status" value="1"/>
</dbReference>
<dbReference type="InterPro" id="IPR036095">
    <property type="entry name" value="PTS_EIIB-like_sf"/>
</dbReference>
<sequence length="99" mass="10615">MKQFKVLSICGSGTVTSTMVAEKVKEEMALRGISLTTNTGKPTEALSLAQTGQYDVVVHTSPLPEGDYGIPRISSISCLTGIGEEEFFDEVEETLKSLS</sequence>
<dbReference type="GO" id="GO:0008982">
    <property type="term" value="F:protein-N(PI)-phosphohistidine-sugar phosphotransferase activity"/>
    <property type="evidence" value="ECO:0007669"/>
    <property type="project" value="InterPro"/>
</dbReference>
<proteinExistence type="predicted"/>
<dbReference type="Pfam" id="PF02302">
    <property type="entry name" value="PTS_IIB"/>
    <property type="match status" value="1"/>
</dbReference>
<accession>A0A8E2LES9</accession>
<gene>
    <name evidence="1" type="ORF">BWZ43_05100</name>
</gene>
<dbReference type="GeneID" id="79869486"/>
<keyword evidence="2" id="KW-1185">Reference proteome</keyword>
<evidence type="ECO:0000313" key="2">
    <source>
        <dbReference type="Proteomes" id="UP000189761"/>
    </source>
</evidence>
<dbReference type="GO" id="GO:0009401">
    <property type="term" value="P:phosphoenolpyruvate-dependent sugar phosphotransferase system"/>
    <property type="evidence" value="ECO:0007669"/>
    <property type="project" value="InterPro"/>
</dbReference>
<dbReference type="RefSeq" id="WP_078109614.1">
    <property type="nucleotide sequence ID" value="NZ_BOQX01000007.1"/>
</dbReference>